<sequence>MKKLLMTFLILLAQGSYSQMYVGANAYMYVKDQVVFVKQDINLQDNGNMYMRNESQLLQGTTSVSANKGLGKVSVF</sequence>
<name>A0A495ME98_9FLAO</name>
<dbReference type="EMBL" id="RBLC01000002">
    <property type="protein sequence ID" value="RKS23412.1"/>
    <property type="molecule type" value="Genomic_DNA"/>
</dbReference>
<feature type="signal peptide" evidence="1">
    <location>
        <begin position="1"/>
        <end position="18"/>
    </location>
</feature>
<proteinExistence type="predicted"/>
<protein>
    <recommendedName>
        <fullName evidence="4">OstA-like protein</fullName>
    </recommendedName>
</protein>
<comment type="caution">
    <text evidence="2">The sequence shown here is derived from an EMBL/GenBank/DDBJ whole genome shotgun (WGS) entry which is preliminary data.</text>
</comment>
<keyword evidence="1" id="KW-0732">Signal</keyword>
<evidence type="ECO:0000256" key="1">
    <source>
        <dbReference type="SAM" id="SignalP"/>
    </source>
</evidence>
<gene>
    <name evidence="2" type="ORF">CLV94_2322</name>
</gene>
<keyword evidence="3" id="KW-1185">Reference proteome</keyword>
<feature type="non-terminal residue" evidence="2">
    <location>
        <position position="76"/>
    </location>
</feature>
<dbReference type="Proteomes" id="UP000277579">
    <property type="component" value="Unassembled WGS sequence"/>
</dbReference>
<evidence type="ECO:0008006" key="4">
    <source>
        <dbReference type="Google" id="ProtNLM"/>
    </source>
</evidence>
<feature type="chain" id="PRO_5019811261" description="OstA-like protein" evidence="1">
    <location>
        <begin position="19"/>
        <end position="76"/>
    </location>
</feature>
<evidence type="ECO:0000313" key="3">
    <source>
        <dbReference type="Proteomes" id="UP000277579"/>
    </source>
</evidence>
<organism evidence="2 3">
    <name type="scientific">Flavobacterium endophyticum</name>
    <dbReference type="NCBI Taxonomy" id="1540163"/>
    <lineage>
        <taxon>Bacteria</taxon>
        <taxon>Pseudomonadati</taxon>
        <taxon>Bacteroidota</taxon>
        <taxon>Flavobacteriia</taxon>
        <taxon>Flavobacteriales</taxon>
        <taxon>Flavobacteriaceae</taxon>
        <taxon>Flavobacterium</taxon>
    </lineage>
</organism>
<evidence type="ECO:0000313" key="2">
    <source>
        <dbReference type="EMBL" id="RKS23412.1"/>
    </source>
</evidence>
<reference evidence="2 3" key="1">
    <citation type="submission" date="2018-10" db="EMBL/GenBank/DDBJ databases">
        <title>Genomic Encyclopedia of Archaeal and Bacterial Type Strains, Phase II (KMG-II): from individual species to whole genera.</title>
        <authorList>
            <person name="Goeker M."/>
        </authorList>
    </citation>
    <scope>NUCLEOTIDE SEQUENCE [LARGE SCALE GENOMIC DNA]</scope>
    <source>
        <strain evidence="2 3">DSM 29537</strain>
    </source>
</reference>
<dbReference type="AlphaFoldDB" id="A0A495ME98"/>
<accession>A0A495ME98</accession>